<protein>
    <submittedName>
        <fullName evidence="1">Uncharacterized protein</fullName>
    </submittedName>
</protein>
<dbReference type="EMBL" id="JAPESX010001652">
    <property type="protein sequence ID" value="KAJ8112464.1"/>
    <property type="molecule type" value="Genomic_DNA"/>
</dbReference>
<sequence>MATVVETTMDYHLDPSRGGGRENEFNIHTHAFQACKWKPSTTSLDWDEVQNIVRPEAEEFVKTITNATRVHCFSHLIRQNTVEDNIEALKKLEADKGRENISDKEGFGKIVPARYAHVDQSGKGARTLLGHNLPDEAEKLTNTRWGTVNLWRPIQRIRRDPLCFCDGRSISEEDLVPVNATPPPKGTSSFYDSVSKGDGFETLEVRANPKHKWYYLSDMQPDEALVFKCSDSKNPSESRCCHASFRLPDTANEAARESMEMRFFVFYENEPIEGF</sequence>
<name>A0ACC2IBE3_9PEZI</name>
<organism evidence="1 2">
    <name type="scientific">Nemania bipapillata</name>
    <dbReference type="NCBI Taxonomy" id="110536"/>
    <lineage>
        <taxon>Eukaryota</taxon>
        <taxon>Fungi</taxon>
        <taxon>Dikarya</taxon>
        <taxon>Ascomycota</taxon>
        <taxon>Pezizomycotina</taxon>
        <taxon>Sordariomycetes</taxon>
        <taxon>Xylariomycetidae</taxon>
        <taxon>Xylariales</taxon>
        <taxon>Xylariaceae</taxon>
        <taxon>Nemania</taxon>
    </lineage>
</organism>
<keyword evidence="2" id="KW-1185">Reference proteome</keyword>
<gene>
    <name evidence="1" type="ORF">ONZ43_g5388</name>
</gene>
<reference evidence="1" key="1">
    <citation type="submission" date="2022-11" db="EMBL/GenBank/DDBJ databases">
        <title>Genome Sequence of Nemania bipapillata.</title>
        <authorList>
            <person name="Buettner E."/>
        </authorList>
    </citation>
    <scope>NUCLEOTIDE SEQUENCE</scope>
    <source>
        <strain evidence="1">CP14</strain>
    </source>
</reference>
<comment type="caution">
    <text evidence="1">The sequence shown here is derived from an EMBL/GenBank/DDBJ whole genome shotgun (WGS) entry which is preliminary data.</text>
</comment>
<proteinExistence type="predicted"/>
<evidence type="ECO:0000313" key="2">
    <source>
        <dbReference type="Proteomes" id="UP001153334"/>
    </source>
</evidence>
<accession>A0ACC2IBE3</accession>
<dbReference type="Proteomes" id="UP001153334">
    <property type="component" value="Unassembled WGS sequence"/>
</dbReference>
<evidence type="ECO:0000313" key="1">
    <source>
        <dbReference type="EMBL" id="KAJ8112464.1"/>
    </source>
</evidence>